<dbReference type="Pfam" id="PF21306">
    <property type="entry name" value="TetR_C_40"/>
    <property type="match status" value="1"/>
</dbReference>
<dbReference type="PROSITE" id="PS50977">
    <property type="entry name" value="HTH_TETR_2"/>
    <property type="match status" value="1"/>
</dbReference>
<accession>A0ABP6WCB2</accession>
<evidence type="ECO:0000259" key="5">
    <source>
        <dbReference type="PROSITE" id="PS50977"/>
    </source>
</evidence>
<protein>
    <submittedName>
        <fullName evidence="6">TetR/AcrR family transcriptional regulator</fullName>
    </submittedName>
</protein>
<dbReference type="PANTHER" id="PTHR30055">
    <property type="entry name" value="HTH-TYPE TRANSCRIPTIONAL REGULATOR RUTR"/>
    <property type="match status" value="1"/>
</dbReference>
<evidence type="ECO:0000256" key="2">
    <source>
        <dbReference type="ARBA" id="ARBA00023125"/>
    </source>
</evidence>
<organism evidence="6 7">
    <name type="scientific">Streptomyces osmaniensis</name>
    <dbReference type="NCBI Taxonomy" id="593134"/>
    <lineage>
        <taxon>Bacteria</taxon>
        <taxon>Bacillati</taxon>
        <taxon>Actinomycetota</taxon>
        <taxon>Actinomycetes</taxon>
        <taxon>Kitasatosporales</taxon>
        <taxon>Streptomycetaceae</taxon>
        <taxon>Streptomyces</taxon>
    </lineage>
</organism>
<dbReference type="PRINTS" id="PR00455">
    <property type="entry name" value="HTHTETR"/>
</dbReference>
<sequence>MMAERTAPGRVDRRRARTRTALVEAAQRLLAEGRTDVPILEITELADIGVGSFYNHFDSKEELFRVAVAEALEWWGSLMDRLTADIDDPAVAFAQSFRMTGRLHRRHPELSRVLLNQGLELARSERGLAPRAFQDIRAAVDAGRFEVEDLDLALTMTAAAVLALGSLLHAQPDRDDAKSADLVAIGLLRQFGLPADEAARICALDLPDLDVVDTLVG</sequence>
<keyword evidence="3" id="KW-0804">Transcription</keyword>
<dbReference type="InterPro" id="IPR001647">
    <property type="entry name" value="HTH_TetR"/>
</dbReference>
<dbReference type="InterPro" id="IPR049513">
    <property type="entry name" value="TetR_C_40"/>
</dbReference>
<feature type="DNA-binding region" description="H-T-H motif" evidence="4">
    <location>
        <begin position="38"/>
        <end position="57"/>
    </location>
</feature>
<keyword evidence="1" id="KW-0805">Transcription regulation</keyword>
<dbReference type="PANTHER" id="PTHR30055:SF234">
    <property type="entry name" value="HTH-TYPE TRANSCRIPTIONAL REGULATOR BETI"/>
    <property type="match status" value="1"/>
</dbReference>
<reference evidence="7" key="1">
    <citation type="journal article" date="2019" name="Int. J. Syst. Evol. Microbiol.">
        <title>The Global Catalogue of Microorganisms (GCM) 10K type strain sequencing project: providing services to taxonomists for standard genome sequencing and annotation.</title>
        <authorList>
            <consortium name="The Broad Institute Genomics Platform"/>
            <consortium name="The Broad Institute Genome Sequencing Center for Infectious Disease"/>
            <person name="Wu L."/>
            <person name="Ma J."/>
        </authorList>
    </citation>
    <scope>NUCLEOTIDE SEQUENCE [LARGE SCALE GENOMIC DNA]</scope>
    <source>
        <strain evidence="7">JCM 17656</strain>
    </source>
</reference>
<dbReference type="Gene3D" id="1.10.357.10">
    <property type="entry name" value="Tetracycline Repressor, domain 2"/>
    <property type="match status" value="1"/>
</dbReference>
<evidence type="ECO:0000256" key="1">
    <source>
        <dbReference type="ARBA" id="ARBA00023015"/>
    </source>
</evidence>
<evidence type="ECO:0000313" key="7">
    <source>
        <dbReference type="Proteomes" id="UP001500707"/>
    </source>
</evidence>
<dbReference type="InterPro" id="IPR050109">
    <property type="entry name" value="HTH-type_TetR-like_transc_reg"/>
</dbReference>
<dbReference type="InterPro" id="IPR009057">
    <property type="entry name" value="Homeodomain-like_sf"/>
</dbReference>
<dbReference type="EMBL" id="BAABCE010000005">
    <property type="protein sequence ID" value="GAA3547262.1"/>
    <property type="molecule type" value="Genomic_DNA"/>
</dbReference>
<evidence type="ECO:0000256" key="3">
    <source>
        <dbReference type="ARBA" id="ARBA00023163"/>
    </source>
</evidence>
<comment type="caution">
    <text evidence="6">The sequence shown here is derived from an EMBL/GenBank/DDBJ whole genome shotgun (WGS) entry which is preliminary data.</text>
</comment>
<evidence type="ECO:0000256" key="4">
    <source>
        <dbReference type="PROSITE-ProRule" id="PRU00335"/>
    </source>
</evidence>
<dbReference type="SUPFAM" id="SSF46689">
    <property type="entry name" value="Homeodomain-like"/>
    <property type="match status" value="1"/>
</dbReference>
<evidence type="ECO:0000313" key="6">
    <source>
        <dbReference type="EMBL" id="GAA3547262.1"/>
    </source>
</evidence>
<keyword evidence="7" id="KW-1185">Reference proteome</keyword>
<name>A0ABP6WCB2_9ACTN</name>
<keyword evidence="2 4" id="KW-0238">DNA-binding</keyword>
<feature type="domain" description="HTH tetR-type" evidence="5">
    <location>
        <begin position="16"/>
        <end position="75"/>
    </location>
</feature>
<dbReference type="Proteomes" id="UP001500707">
    <property type="component" value="Unassembled WGS sequence"/>
</dbReference>
<proteinExistence type="predicted"/>
<dbReference type="Pfam" id="PF00440">
    <property type="entry name" value="TetR_N"/>
    <property type="match status" value="1"/>
</dbReference>
<gene>
    <name evidence="6" type="ORF">GCM10022295_31550</name>
</gene>